<protein>
    <submittedName>
        <fullName evidence="1">Uncharacterized protein</fullName>
    </submittedName>
</protein>
<sequence>MVANLRVKLIIVARMNCCGTLIVK</sequence>
<organism evidence="1">
    <name type="scientific">Rhizophora mucronata</name>
    <name type="common">Asiatic mangrove</name>
    <dbReference type="NCBI Taxonomy" id="61149"/>
    <lineage>
        <taxon>Eukaryota</taxon>
        <taxon>Viridiplantae</taxon>
        <taxon>Streptophyta</taxon>
        <taxon>Embryophyta</taxon>
        <taxon>Tracheophyta</taxon>
        <taxon>Spermatophyta</taxon>
        <taxon>Magnoliopsida</taxon>
        <taxon>eudicotyledons</taxon>
        <taxon>Gunneridae</taxon>
        <taxon>Pentapetalae</taxon>
        <taxon>rosids</taxon>
        <taxon>fabids</taxon>
        <taxon>Malpighiales</taxon>
        <taxon>Rhizophoraceae</taxon>
        <taxon>Rhizophora</taxon>
    </lineage>
</organism>
<dbReference type="AlphaFoldDB" id="A0A2P2NP38"/>
<reference evidence="1" key="1">
    <citation type="submission" date="2018-02" db="EMBL/GenBank/DDBJ databases">
        <title>Rhizophora mucronata_Transcriptome.</title>
        <authorList>
            <person name="Meera S.P."/>
            <person name="Sreeshan A."/>
            <person name="Augustine A."/>
        </authorList>
    </citation>
    <scope>NUCLEOTIDE SEQUENCE</scope>
    <source>
        <tissue evidence="1">Leaf</tissue>
    </source>
</reference>
<name>A0A2P2NP38_RHIMU</name>
<proteinExistence type="predicted"/>
<evidence type="ECO:0000313" key="1">
    <source>
        <dbReference type="EMBL" id="MBX44257.1"/>
    </source>
</evidence>
<dbReference type="EMBL" id="GGEC01063773">
    <property type="protein sequence ID" value="MBX44257.1"/>
    <property type="molecule type" value="Transcribed_RNA"/>
</dbReference>
<accession>A0A2P2NP38</accession>